<comment type="caution">
    <text evidence="3">The sequence shown here is derived from an EMBL/GenBank/DDBJ whole genome shotgun (WGS) entry which is preliminary data.</text>
</comment>
<accession>A0A9W8TR29</accession>
<evidence type="ECO:0000259" key="2">
    <source>
        <dbReference type="Pfam" id="PF09994"/>
    </source>
</evidence>
<dbReference type="VEuPathDB" id="FungiDB:F4678DRAFT_268235"/>
<dbReference type="GO" id="GO:0004252">
    <property type="term" value="F:serine-type endopeptidase activity"/>
    <property type="evidence" value="ECO:0007669"/>
    <property type="project" value="InterPro"/>
</dbReference>
<feature type="domain" description="T6SS Phospholipase effector Tle1-like catalytic" evidence="2">
    <location>
        <begin position="7"/>
        <end position="276"/>
    </location>
</feature>
<evidence type="ECO:0000256" key="1">
    <source>
        <dbReference type="SAM" id="MobiDB-lite"/>
    </source>
</evidence>
<dbReference type="Pfam" id="PF09994">
    <property type="entry name" value="T6SS_Tle1-like_cat"/>
    <property type="match status" value="1"/>
</dbReference>
<dbReference type="InterPro" id="IPR036852">
    <property type="entry name" value="Peptidase_S8/S53_dom_sf"/>
</dbReference>
<dbReference type="InterPro" id="IPR018712">
    <property type="entry name" value="Tle1-like_cat"/>
</dbReference>
<dbReference type="VEuPathDB" id="FungiDB:F4678DRAFT_340691"/>
<name>A0A9W8TR29_9PEZI</name>
<dbReference type="SUPFAM" id="SSF52743">
    <property type="entry name" value="Subtilisin-like"/>
    <property type="match status" value="1"/>
</dbReference>
<dbReference type="Proteomes" id="UP001148614">
    <property type="component" value="Unassembled WGS sequence"/>
</dbReference>
<gene>
    <name evidence="3" type="ORF">NPX13_g1701</name>
</gene>
<feature type="compositionally biased region" description="Basic and acidic residues" evidence="1">
    <location>
        <begin position="639"/>
        <end position="648"/>
    </location>
</feature>
<organism evidence="3 4">
    <name type="scientific">Xylaria arbuscula</name>
    <dbReference type="NCBI Taxonomy" id="114810"/>
    <lineage>
        <taxon>Eukaryota</taxon>
        <taxon>Fungi</taxon>
        <taxon>Dikarya</taxon>
        <taxon>Ascomycota</taxon>
        <taxon>Pezizomycotina</taxon>
        <taxon>Sordariomycetes</taxon>
        <taxon>Xylariomycetidae</taxon>
        <taxon>Xylariales</taxon>
        <taxon>Xylariaceae</taxon>
        <taxon>Xylaria</taxon>
    </lineage>
</organism>
<dbReference type="Gene3D" id="3.40.50.200">
    <property type="entry name" value="Peptidase S8/S53 domain"/>
    <property type="match status" value="1"/>
</dbReference>
<feature type="compositionally biased region" description="Basic and acidic residues" evidence="1">
    <location>
        <begin position="837"/>
        <end position="854"/>
    </location>
</feature>
<protein>
    <recommendedName>
        <fullName evidence="2">T6SS Phospholipase effector Tle1-like catalytic domain-containing protein</fullName>
    </recommendedName>
</protein>
<feature type="region of interest" description="Disordered" evidence="1">
    <location>
        <begin position="636"/>
        <end position="657"/>
    </location>
</feature>
<evidence type="ECO:0000313" key="3">
    <source>
        <dbReference type="EMBL" id="KAJ3578859.1"/>
    </source>
</evidence>
<sequence length="1468" mass="164031">MNDVQKKRLFILCDGTWQDGVNSKYPLTNVATLARCLSPVDEDNCLQLVYYDNGVGNVTSKISVGIDGATGRGISAKIRNAFSFLSHNYNFDRLNRDEADEIVLAGFSRGAFAVQCIASFMSQIGLLRSCHLYYLRGLYTLWSHQDFKRFGPGDPNPVGTTLADYVKKLSDEGILYRVKIKALVVWDTVSAPRTTNPPPRLGRSPLWVNRCQVSLRMPSKHWLSMNAEGSSRRGFGSQRKRGASHVKQCWFRGTHADVGGNGDAALGAVTLIWVLGQLRAAQIGISIENSEVGKHLNQKFLEWGFDINRVFGQFKETSVLSSISGPGKPTKPAAYWWLLGMESRGKYLGSRSDDDHSVSMQIHFSVRLAMANGEKCAPLSKWRTTFRNDKAEWISGASVIPECELSRTADEYRISDELDEYGWIQAWYKQWYAVASTERSVFAQELRDLVMENGVSHGRLSAFAEMLQKSMKVENGKLAPTAVLKQSHDNTAYSALSGDTRFMSRESGGKDGVNPAVGKGVPTYLRTAILLTRKAADANQNFLGTVEIKVSVDFRSTLGKIINLGGKKATDDPVIFDPPTLQPPNVVSRADNLLRESLASLSSVTSTRLISQAEEGSCSCNKDALADWLFEDAAPSDEDEKHYDHDDYSDSDEGNPDRCNLVGRLKAMIKKWDLENPRGNKISMRLLSELDKPLSDARIFPPITHAGPGERPQAHSGNGRYRGDAAAPQCTQAAPRDHNATVGNCLHAAAQRDAKIALYLESRADAETLVQRDRNLNTPLHSAVEYSSCTTAEQLALAEFLVDKCPKSLEMLNESDLSPYRYHCSSRTAYIESKLERAKGGDRTKPKPSIEKDGNPFGRPRSKIELPNEKITGLLGYPDIARRRPKVERGVTRASTKVSKTTDKSKEMEKWGKEIENSLKLYCFRHFSPDTVRRLLYEPGRELELTFDLTGASHISTGMLENLERFLKFDEILQLVALPAFPDKDNREGVFEKSRLEHRWVFDWLKKRGVKRILHLVVNDMVDSPQSDSAIENALRGLDIEELDWKREDICSESIRRAAPGVLILHLYCSGRNPVLRAWSGSDGLLREATLTCRTGLESKDRTHKNIFEFTDRLEQSFRRVERHIKISTALRDHESEAIQDLMDSVQMKHTPRSLMSAMLEISDALRMFEKVKSSHPVKVALVCDGVDLARCRLVDCITSGTSLDSFASSGANVAGLYKPWYLSSRNYGSQMATLIADVCPSAKIHILRIETAAEDPKLLQRAIWSALENKVDIICLALDSPWDWTLTTKDENREESARLQKALRQARNKDVPIFCPQDCMMSSTYREDVTGIRAPEITKDGSQWAWSSETAMFLFPGALEGKPSESPDDQPLPETSFATGLATGVAAALLQLQNICGRRMGMPSERILIENGFKYLASGGRVVQTWQLSEILRRIMPNVQNGNGDVVENMRREIGEILLQMVENKER</sequence>
<dbReference type="EMBL" id="JANPWZ010000161">
    <property type="protein sequence ID" value="KAJ3578859.1"/>
    <property type="molecule type" value="Genomic_DNA"/>
</dbReference>
<feature type="region of interest" description="Disordered" evidence="1">
    <location>
        <begin position="702"/>
        <end position="725"/>
    </location>
</feature>
<evidence type="ECO:0000313" key="4">
    <source>
        <dbReference type="Proteomes" id="UP001148614"/>
    </source>
</evidence>
<feature type="region of interest" description="Disordered" evidence="1">
    <location>
        <begin position="837"/>
        <end position="863"/>
    </location>
</feature>
<dbReference type="GO" id="GO:0006508">
    <property type="term" value="P:proteolysis"/>
    <property type="evidence" value="ECO:0007669"/>
    <property type="project" value="InterPro"/>
</dbReference>
<dbReference type="PANTHER" id="PTHR33840">
    <property type="match status" value="1"/>
</dbReference>
<keyword evidence="4" id="KW-1185">Reference proteome</keyword>
<dbReference type="PANTHER" id="PTHR33840:SF1">
    <property type="entry name" value="TLE1 PHOSPHOLIPASE DOMAIN-CONTAINING PROTEIN"/>
    <property type="match status" value="1"/>
</dbReference>
<proteinExistence type="predicted"/>
<reference evidence="3" key="1">
    <citation type="submission" date="2022-07" db="EMBL/GenBank/DDBJ databases">
        <title>Genome Sequence of Xylaria arbuscula.</title>
        <authorList>
            <person name="Buettner E."/>
        </authorList>
    </citation>
    <scope>NUCLEOTIDE SEQUENCE</scope>
    <source>
        <strain evidence="3">VT107</strain>
    </source>
</reference>